<feature type="transmembrane region" description="Helical" evidence="1">
    <location>
        <begin position="116"/>
        <end position="137"/>
    </location>
</feature>
<dbReference type="Proteomes" id="UP000000600">
    <property type="component" value="Unassembled WGS sequence"/>
</dbReference>
<dbReference type="AlphaFoldDB" id="A0DAZ0"/>
<evidence type="ECO:0000313" key="3">
    <source>
        <dbReference type="Proteomes" id="UP000000600"/>
    </source>
</evidence>
<dbReference type="OrthoDB" id="307396at2759"/>
<feature type="transmembrane region" description="Helical" evidence="1">
    <location>
        <begin position="80"/>
        <end position="104"/>
    </location>
</feature>
<evidence type="ECO:0008006" key="4">
    <source>
        <dbReference type="Google" id="ProtNLM"/>
    </source>
</evidence>
<dbReference type="HOGENOM" id="CLU_084622_0_0_1"/>
<evidence type="ECO:0000313" key="2">
    <source>
        <dbReference type="EMBL" id="CAK80207.1"/>
    </source>
</evidence>
<feature type="transmembrane region" description="Helical" evidence="1">
    <location>
        <begin position="144"/>
        <end position="161"/>
    </location>
</feature>
<feature type="transmembrane region" description="Helical" evidence="1">
    <location>
        <begin position="215"/>
        <end position="235"/>
    </location>
</feature>
<proteinExistence type="predicted"/>
<keyword evidence="1" id="KW-0472">Membrane</keyword>
<reference evidence="2 3" key="1">
    <citation type="journal article" date="2006" name="Nature">
        <title>Global trends of whole-genome duplications revealed by the ciliate Paramecium tetraurelia.</title>
        <authorList>
            <consortium name="Genoscope"/>
            <person name="Aury J.-M."/>
            <person name="Jaillon O."/>
            <person name="Duret L."/>
            <person name="Noel B."/>
            <person name="Jubin C."/>
            <person name="Porcel B.M."/>
            <person name="Segurens B."/>
            <person name="Daubin V."/>
            <person name="Anthouard V."/>
            <person name="Aiach N."/>
            <person name="Arnaiz O."/>
            <person name="Billaut A."/>
            <person name="Beisson J."/>
            <person name="Blanc I."/>
            <person name="Bouhouche K."/>
            <person name="Camara F."/>
            <person name="Duharcourt S."/>
            <person name="Guigo R."/>
            <person name="Gogendeau D."/>
            <person name="Katinka M."/>
            <person name="Keller A.-M."/>
            <person name="Kissmehl R."/>
            <person name="Klotz C."/>
            <person name="Koll F."/>
            <person name="Le Moue A."/>
            <person name="Lepere C."/>
            <person name="Malinsky S."/>
            <person name="Nowacki M."/>
            <person name="Nowak J.K."/>
            <person name="Plattner H."/>
            <person name="Poulain J."/>
            <person name="Ruiz F."/>
            <person name="Serrano V."/>
            <person name="Zagulski M."/>
            <person name="Dessen P."/>
            <person name="Betermier M."/>
            <person name="Weissenbach J."/>
            <person name="Scarpelli C."/>
            <person name="Schachter V."/>
            <person name="Sperling L."/>
            <person name="Meyer E."/>
            <person name="Cohen J."/>
            <person name="Wincker P."/>
        </authorList>
    </citation>
    <scope>NUCLEOTIDE SEQUENCE [LARGE SCALE GENOMIC DNA]</scope>
    <source>
        <strain evidence="2 3">Stock d4-2</strain>
    </source>
</reference>
<organism evidence="2 3">
    <name type="scientific">Paramecium tetraurelia</name>
    <dbReference type="NCBI Taxonomy" id="5888"/>
    <lineage>
        <taxon>Eukaryota</taxon>
        <taxon>Sar</taxon>
        <taxon>Alveolata</taxon>
        <taxon>Ciliophora</taxon>
        <taxon>Intramacronucleata</taxon>
        <taxon>Oligohymenophorea</taxon>
        <taxon>Peniculida</taxon>
        <taxon>Parameciidae</taxon>
        <taxon>Paramecium</taxon>
    </lineage>
</organism>
<feature type="transmembrane region" description="Helical" evidence="1">
    <location>
        <begin position="241"/>
        <end position="258"/>
    </location>
</feature>
<evidence type="ECO:0000256" key="1">
    <source>
        <dbReference type="SAM" id="Phobius"/>
    </source>
</evidence>
<protein>
    <recommendedName>
        <fullName evidence="4">Transmembrane protein</fullName>
    </recommendedName>
</protein>
<sequence length="287" mass="33516">MSNNPKSKEQNLLVQKTEQETFEFSKYQQFSQNQNQKENVLKIQQGIAIPNNSDYTKMQEQECPQDNLIHQKCFSIQKMFVIKVLVLFFFWSLFQFFLIYALLYGMREFIDQIAPYLFPISLLLMCGLAKIGTLWQFRRFPENLFILIFQVYLSTQTYLTFCRLFNNDSINDEDGISFSAADLVFVLAENQFIFNCVINLILILYFAIEQETIRIFIPIAVCCIFGLIPLIFNIWLFINSIISVLYGSTIMIVIGQIVKGRFMIQVDNIIAATNILFFGLILPVEMF</sequence>
<dbReference type="EMBL" id="CT868352">
    <property type="protein sequence ID" value="CAK80207.1"/>
    <property type="molecule type" value="Genomic_DNA"/>
</dbReference>
<keyword evidence="1" id="KW-1133">Transmembrane helix</keyword>
<name>A0DAZ0_PARTE</name>
<dbReference type="InParanoid" id="A0DAZ0"/>
<dbReference type="RefSeq" id="XP_001447604.1">
    <property type="nucleotide sequence ID" value="XM_001447567.1"/>
</dbReference>
<gene>
    <name evidence="2" type="ORF">GSPATT00015114001</name>
</gene>
<dbReference type="KEGG" id="ptm:GSPATT00015114001"/>
<feature type="transmembrane region" description="Helical" evidence="1">
    <location>
        <begin position="192"/>
        <end position="208"/>
    </location>
</feature>
<keyword evidence="3" id="KW-1185">Reference proteome</keyword>
<keyword evidence="1" id="KW-0812">Transmembrane</keyword>
<dbReference type="OMA" id="PIAVCCI"/>
<dbReference type="GeneID" id="5033389"/>
<accession>A0DAZ0</accession>